<dbReference type="InterPro" id="IPR001128">
    <property type="entry name" value="Cyt_P450"/>
</dbReference>
<evidence type="ECO:0000256" key="6">
    <source>
        <dbReference type="ARBA" id="ARBA00022692"/>
    </source>
</evidence>
<dbReference type="SUPFAM" id="SSF48264">
    <property type="entry name" value="Cytochrome P450"/>
    <property type="match status" value="1"/>
</dbReference>
<proteinExistence type="inferred from homology"/>
<evidence type="ECO:0000256" key="9">
    <source>
        <dbReference type="ARBA" id="ARBA00023002"/>
    </source>
</evidence>
<keyword evidence="12 15" id="KW-0472">Membrane</keyword>
<gene>
    <name evidence="16" type="ORF">BDA96_03G093900</name>
</gene>
<dbReference type="FunFam" id="1.10.630.10:FF:000055">
    <property type="entry name" value="Cytochrome P450 71A26"/>
    <property type="match status" value="1"/>
</dbReference>
<dbReference type="EMBL" id="CM027682">
    <property type="protein sequence ID" value="KAG0536797.1"/>
    <property type="molecule type" value="Genomic_DNA"/>
</dbReference>
<dbReference type="InterPro" id="IPR017972">
    <property type="entry name" value="Cyt_P450_CS"/>
</dbReference>
<evidence type="ECO:0000256" key="2">
    <source>
        <dbReference type="ARBA" id="ARBA00004370"/>
    </source>
</evidence>
<feature type="binding site" description="axial binding residue" evidence="13">
    <location>
        <position position="484"/>
    </location>
    <ligand>
        <name>heme</name>
        <dbReference type="ChEBI" id="CHEBI:30413"/>
    </ligand>
    <ligandPart>
        <name>Fe</name>
        <dbReference type="ChEBI" id="CHEBI:18248"/>
    </ligandPart>
</feature>
<evidence type="ECO:0000256" key="11">
    <source>
        <dbReference type="ARBA" id="ARBA00023033"/>
    </source>
</evidence>
<dbReference type="GO" id="GO:0016020">
    <property type="term" value="C:membrane"/>
    <property type="evidence" value="ECO:0007669"/>
    <property type="project" value="UniProtKB-SubCell"/>
</dbReference>
<comment type="subcellular location">
    <subcellularLocation>
        <location evidence="2">Membrane</location>
    </subcellularLocation>
</comment>
<accession>A0A921RD03</accession>
<dbReference type="GO" id="GO:0020037">
    <property type="term" value="F:heme binding"/>
    <property type="evidence" value="ECO:0007669"/>
    <property type="project" value="InterPro"/>
</dbReference>
<keyword evidence="6 15" id="KW-0812">Transmembrane</keyword>
<dbReference type="PRINTS" id="PR00463">
    <property type="entry name" value="EP450I"/>
</dbReference>
<dbReference type="Gene3D" id="1.10.630.10">
    <property type="entry name" value="Cytochrome P450"/>
    <property type="match status" value="1"/>
</dbReference>
<protein>
    <submittedName>
        <fullName evidence="16">Uncharacterized protein</fullName>
    </submittedName>
</protein>
<dbReference type="PROSITE" id="PS00086">
    <property type="entry name" value="CYTOCHROME_P450"/>
    <property type="match status" value="1"/>
</dbReference>
<comment type="caution">
    <text evidence="16">The sequence shown here is derived from an EMBL/GenBank/DDBJ whole genome shotgun (WGS) entry which is preliminary data.</text>
</comment>
<keyword evidence="9 14" id="KW-0560">Oxidoreductase</keyword>
<evidence type="ECO:0000256" key="14">
    <source>
        <dbReference type="RuleBase" id="RU000461"/>
    </source>
</evidence>
<comment type="similarity">
    <text evidence="4 14">Belongs to the cytochrome P450 family.</text>
</comment>
<comment type="cofactor">
    <cofactor evidence="1 13">
        <name>heme</name>
        <dbReference type="ChEBI" id="CHEBI:30413"/>
    </cofactor>
</comment>
<evidence type="ECO:0000313" key="17">
    <source>
        <dbReference type="Proteomes" id="UP000807115"/>
    </source>
</evidence>
<feature type="transmembrane region" description="Helical" evidence="15">
    <location>
        <begin position="25"/>
        <end position="44"/>
    </location>
</feature>
<dbReference type="GO" id="GO:0004497">
    <property type="term" value="F:monooxygenase activity"/>
    <property type="evidence" value="ECO:0007669"/>
    <property type="project" value="UniProtKB-KW"/>
</dbReference>
<reference evidence="16" key="2">
    <citation type="submission" date="2020-10" db="EMBL/GenBank/DDBJ databases">
        <authorList>
            <person name="Cooper E.A."/>
            <person name="Brenton Z.W."/>
            <person name="Flinn B.S."/>
            <person name="Jenkins J."/>
            <person name="Shu S."/>
            <person name="Flowers D."/>
            <person name="Luo F."/>
            <person name="Wang Y."/>
            <person name="Xia P."/>
            <person name="Barry K."/>
            <person name="Daum C."/>
            <person name="Lipzen A."/>
            <person name="Yoshinaga Y."/>
            <person name="Schmutz J."/>
            <person name="Saski C."/>
            <person name="Vermerris W."/>
            <person name="Kresovich S."/>
        </authorList>
    </citation>
    <scope>NUCLEOTIDE SEQUENCE</scope>
</reference>
<evidence type="ECO:0000256" key="5">
    <source>
        <dbReference type="ARBA" id="ARBA00022617"/>
    </source>
</evidence>
<evidence type="ECO:0000256" key="15">
    <source>
        <dbReference type="SAM" id="Phobius"/>
    </source>
</evidence>
<dbReference type="PANTHER" id="PTHR47955:SF14">
    <property type="entry name" value="OS01G0543600 PROTEIN"/>
    <property type="match status" value="1"/>
</dbReference>
<organism evidence="16 17">
    <name type="scientific">Sorghum bicolor</name>
    <name type="common">Sorghum</name>
    <name type="synonym">Sorghum vulgare</name>
    <dbReference type="NCBI Taxonomy" id="4558"/>
    <lineage>
        <taxon>Eukaryota</taxon>
        <taxon>Viridiplantae</taxon>
        <taxon>Streptophyta</taxon>
        <taxon>Embryophyta</taxon>
        <taxon>Tracheophyta</taxon>
        <taxon>Spermatophyta</taxon>
        <taxon>Magnoliopsida</taxon>
        <taxon>Liliopsida</taxon>
        <taxon>Poales</taxon>
        <taxon>Poaceae</taxon>
        <taxon>PACMAD clade</taxon>
        <taxon>Panicoideae</taxon>
        <taxon>Andropogonodae</taxon>
        <taxon>Andropogoneae</taxon>
        <taxon>Sorghinae</taxon>
        <taxon>Sorghum</taxon>
    </lineage>
</organism>
<dbReference type="GO" id="GO:0016705">
    <property type="term" value="F:oxidoreductase activity, acting on paired donors, with incorporation or reduction of molecular oxygen"/>
    <property type="evidence" value="ECO:0007669"/>
    <property type="project" value="InterPro"/>
</dbReference>
<dbReference type="CDD" id="cd11072">
    <property type="entry name" value="CYP71-like"/>
    <property type="match status" value="1"/>
</dbReference>
<reference evidence="16" key="1">
    <citation type="journal article" date="2019" name="BMC Genomics">
        <title>A new reference genome for Sorghum bicolor reveals high levels of sequence similarity between sweet and grain genotypes: implications for the genetics of sugar metabolism.</title>
        <authorList>
            <person name="Cooper E.A."/>
            <person name="Brenton Z.W."/>
            <person name="Flinn B.S."/>
            <person name="Jenkins J."/>
            <person name="Shu S."/>
            <person name="Flowers D."/>
            <person name="Luo F."/>
            <person name="Wang Y."/>
            <person name="Xia P."/>
            <person name="Barry K."/>
            <person name="Daum C."/>
            <person name="Lipzen A."/>
            <person name="Yoshinaga Y."/>
            <person name="Schmutz J."/>
            <person name="Saski C."/>
            <person name="Vermerris W."/>
            <person name="Kresovich S."/>
        </authorList>
    </citation>
    <scope>NUCLEOTIDE SEQUENCE</scope>
</reference>
<dbReference type="Pfam" id="PF00067">
    <property type="entry name" value="p450"/>
    <property type="match status" value="1"/>
</dbReference>
<keyword evidence="11 14" id="KW-0503">Monooxygenase</keyword>
<keyword evidence="8 15" id="KW-1133">Transmembrane helix</keyword>
<evidence type="ECO:0000256" key="3">
    <source>
        <dbReference type="ARBA" id="ARBA00005179"/>
    </source>
</evidence>
<keyword evidence="10 13" id="KW-0408">Iron</keyword>
<evidence type="ECO:0000256" key="7">
    <source>
        <dbReference type="ARBA" id="ARBA00022723"/>
    </source>
</evidence>
<dbReference type="PRINTS" id="PR00385">
    <property type="entry name" value="P450"/>
</dbReference>
<evidence type="ECO:0000256" key="10">
    <source>
        <dbReference type="ARBA" id="ARBA00023004"/>
    </source>
</evidence>
<dbReference type="InterPro" id="IPR036396">
    <property type="entry name" value="Cyt_P450_sf"/>
</dbReference>
<dbReference type="Proteomes" id="UP000807115">
    <property type="component" value="Chromosome 3"/>
</dbReference>
<comment type="pathway">
    <text evidence="3">Secondary metabolite biosynthesis.</text>
</comment>
<dbReference type="GO" id="GO:0005506">
    <property type="term" value="F:iron ion binding"/>
    <property type="evidence" value="ECO:0007669"/>
    <property type="project" value="InterPro"/>
</dbReference>
<evidence type="ECO:0000256" key="4">
    <source>
        <dbReference type="ARBA" id="ARBA00010617"/>
    </source>
</evidence>
<keyword evidence="5 13" id="KW-0349">Heme</keyword>
<evidence type="ECO:0000256" key="13">
    <source>
        <dbReference type="PIRSR" id="PIRSR602401-1"/>
    </source>
</evidence>
<sequence>MAQVLQEVHQYGLHEQLHESPPQAALIYSLLLAACPVIILLLLIRRYATTSPSAGATAARARQEELLGKLPAPPRKLPIVGHLHLVGPLPHVSLRDLAAEHGRDGLMLLRLGAVPTLVVSSPRAAQAVLRTHDQVFASRAYSPVADILFYGSTDVAFAPYGDHWRQVKKISTTHLLTNKKVRAYRHAREREVRLVMAKIRKAAISGTTVELSDLLSSFANDIVCHAVSDEYFREEGRNKLFRELAEANSSLIGGFNLEDYFPVLVKLDMVKRMVCAKAQKVHKRWDELLDKLIDGHANATRSESQHVDEESDFIDLLLSIQQEYNLTRDHIKAQLVIMFQAGTDTSFIVLEYAMIKLMQNPNLMTKLQDELRTIPKEKEIVTEDDLNGLSYLKAVIKETLRLHGPAPLLVPHLSMAECDIEGYTIPSRTCVIVNAWALARDPIYWESAERFMPERFLEGGSAMTMDYRGNDFHYLPFGVGRRICPGISFAISSIEIMLANLVYHFNWELPPELKKSGIDMTESFGVTVHRTKKLLLVPVLPQD</sequence>
<evidence type="ECO:0000256" key="1">
    <source>
        <dbReference type="ARBA" id="ARBA00001971"/>
    </source>
</evidence>
<keyword evidence="7 13" id="KW-0479">Metal-binding</keyword>
<dbReference type="AlphaFoldDB" id="A0A921RD03"/>
<evidence type="ECO:0000256" key="8">
    <source>
        <dbReference type="ARBA" id="ARBA00022989"/>
    </source>
</evidence>
<evidence type="ECO:0000256" key="12">
    <source>
        <dbReference type="ARBA" id="ARBA00023136"/>
    </source>
</evidence>
<evidence type="ECO:0000313" key="16">
    <source>
        <dbReference type="EMBL" id="KAG0536797.1"/>
    </source>
</evidence>
<dbReference type="PANTHER" id="PTHR47955">
    <property type="entry name" value="CYTOCHROME P450 FAMILY 71 PROTEIN"/>
    <property type="match status" value="1"/>
</dbReference>
<name>A0A921RD03_SORBI</name>
<dbReference type="InterPro" id="IPR002401">
    <property type="entry name" value="Cyt_P450_E_grp-I"/>
</dbReference>